<reference evidence="1" key="1">
    <citation type="submission" date="2022-04" db="EMBL/GenBank/DDBJ databases">
        <title>Genome of the entomopathogenic fungus Entomophthora muscae.</title>
        <authorList>
            <person name="Elya C."/>
            <person name="Lovett B.R."/>
            <person name="Lee E."/>
            <person name="Macias A.M."/>
            <person name="Hajek A.E."/>
            <person name="De Bivort B.L."/>
            <person name="Kasson M.T."/>
            <person name="De Fine Licht H.H."/>
            <person name="Stajich J.E."/>
        </authorList>
    </citation>
    <scope>NUCLEOTIDE SEQUENCE</scope>
    <source>
        <strain evidence="1">Berkeley</strain>
    </source>
</reference>
<name>A0ACC2RHK0_9FUNG</name>
<comment type="caution">
    <text evidence="1">The sequence shown here is derived from an EMBL/GenBank/DDBJ whole genome shotgun (WGS) entry which is preliminary data.</text>
</comment>
<dbReference type="Proteomes" id="UP001165960">
    <property type="component" value="Unassembled WGS sequence"/>
</dbReference>
<accession>A0ACC2RHK0</accession>
<keyword evidence="2" id="KW-1185">Reference proteome</keyword>
<organism evidence="1 2">
    <name type="scientific">Entomophthora muscae</name>
    <dbReference type="NCBI Taxonomy" id="34485"/>
    <lineage>
        <taxon>Eukaryota</taxon>
        <taxon>Fungi</taxon>
        <taxon>Fungi incertae sedis</taxon>
        <taxon>Zoopagomycota</taxon>
        <taxon>Entomophthoromycotina</taxon>
        <taxon>Entomophthoromycetes</taxon>
        <taxon>Entomophthorales</taxon>
        <taxon>Entomophthoraceae</taxon>
        <taxon>Entomophthora</taxon>
    </lineage>
</organism>
<proteinExistence type="predicted"/>
<evidence type="ECO:0000313" key="1">
    <source>
        <dbReference type="EMBL" id="KAJ9049450.1"/>
    </source>
</evidence>
<dbReference type="EMBL" id="QTSX02007230">
    <property type="protein sequence ID" value="KAJ9049450.1"/>
    <property type="molecule type" value="Genomic_DNA"/>
</dbReference>
<evidence type="ECO:0000313" key="2">
    <source>
        <dbReference type="Proteomes" id="UP001165960"/>
    </source>
</evidence>
<protein>
    <submittedName>
        <fullName evidence="1">Uncharacterized protein</fullName>
    </submittedName>
</protein>
<sequence length="91" mass="10015">MSGNNINQTSLCQVYQGLMASMTAKDCNVFMCMPRSSRVCFLNQLLSANSHQLQAQDCDTMVLGSEHSIITHVEGEEDAKSIFAETEVLLV</sequence>
<gene>
    <name evidence="1" type="ORF">DSO57_1024255</name>
</gene>